<keyword evidence="1" id="KW-0812">Transmembrane</keyword>
<evidence type="ECO:0000256" key="1">
    <source>
        <dbReference type="SAM" id="Phobius"/>
    </source>
</evidence>
<keyword evidence="1" id="KW-1133">Transmembrane helix</keyword>
<protein>
    <submittedName>
        <fullName evidence="2">Uncharacterized protein</fullName>
    </submittedName>
</protein>
<evidence type="ECO:0000313" key="2">
    <source>
        <dbReference type="EMBL" id="MBC2604619.1"/>
    </source>
</evidence>
<accession>A0A7X1B2S9</accession>
<gene>
    <name evidence="2" type="ORF">H5P27_00965</name>
</gene>
<feature type="transmembrane region" description="Helical" evidence="1">
    <location>
        <begin position="12"/>
        <end position="29"/>
    </location>
</feature>
<proteinExistence type="predicted"/>
<comment type="caution">
    <text evidence="2">The sequence shown here is derived from an EMBL/GenBank/DDBJ whole genome shotgun (WGS) entry which is preliminary data.</text>
</comment>
<sequence length="58" mass="5924">MNAFHIKKSSLVKSGVTAFTIVIATAIATPYAGEIIAGAAVAGALALMGTIESRKRAY</sequence>
<name>A0A7X1B2S9_9BACT</name>
<reference evidence="2 3" key="1">
    <citation type="submission" date="2020-07" db="EMBL/GenBank/DDBJ databases">
        <authorList>
            <person name="Feng X."/>
        </authorList>
    </citation>
    <scope>NUCLEOTIDE SEQUENCE [LARGE SCALE GENOMIC DNA]</scope>
    <source>
        <strain evidence="2 3">JCM23202</strain>
    </source>
</reference>
<dbReference type="AlphaFoldDB" id="A0A7X1B2S9"/>
<organism evidence="2 3">
    <name type="scientific">Pelagicoccus albus</name>
    <dbReference type="NCBI Taxonomy" id="415222"/>
    <lineage>
        <taxon>Bacteria</taxon>
        <taxon>Pseudomonadati</taxon>
        <taxon>Verrucomicrobiota</taxon>
        <taxon>Opitutia</taxon>
        <taxon>Puniceicoccales</taxon>
        <taxon>Pelagicoccaceae</taxon>
        <taxon>Pelagicoccus</taxon>
    </lineage>
</organism>
<dbReference type="EMBL" id="JACHVC010000001">
    <property type="protein sequence ID" value="MBC2604619.1"/>
    <property type="molecule type" value="Genomic_DNA"/>
</dbReference>
<dbReference type="Proteomes" id="UP000526501">
    <property type="component" value="Unassembled WGS sequence"/>
</dbReference>
<keyword evidence="1" id="KW-0472">Membrane</keyword>
<dbReference type="RefSeq" id="WP_185658510.1">
    <property type="nucleotide sequence ID" value="NZ_CAWPOO010000001.1"/>
</dbReference>
<keyword evidence="3" id="KW-1185">Reference proteome</keyword>
<evidence type="ECO:0000313" key="3">
    <source>
        <dbReference type="Proteomes" id="UP000526501"/>
    </source>
</evidence>